<dbReference type="Proteomes" id="UP000221369">
    <property type="component" value="Unassembled WGS sequence"/>
</dbReference>
<keyword evidence="4" id="KW-0808">Transferase</keyword>
<dbReference type="GO" id="GO:0046983">
    <property type="term" value="F:protein dimerization activity"/>
    <property type="evidence" value="ECO:0007669"/>
    <property type="project" value="InterPro"/>
</dbReference>
<protein>
    <recommendedName>
        <fullName evidence="2">histidine kinase</fullName>
        <ecNumber evidence="2">2.7.13.3</ecNumber>
    </recommendedName>
</protein>
<reference evidence="13 14" key="1">
    <citation type="submission" date="2017-10" db="EMBL/GenBank/DDBJ databases">
        <title>Sequencing the genomes of 1000 actinobacteria strains.</title>
        <authorList>
            <person name="Klenk H.-P."/>
        </authorList>
    </citation>
    <scope>NUCLEOTIDE SEQUENCE [LARGE SCALE GENOMIC DNA]</scope>
    <source>
        <strain evidence="13 14">DSM 21798</strain>
    </source>
</reference>
<dbReference type="InterPro" id="IPR011712">
    <property type="entry name" value="Sig_transdc_His_kin_sub3_dim/P"/>
</dbReference>
<evidence type="ECO:0000256" key="3">
    <source>
        <dbReference type="ARBA" id="ARBA00022553"/>
    </source>
</evidence>
<dbReference type="InterPro" id="IPR036890">
    <property type="entry name" value="HATPase_C_sf"/>
</dbReference>
<evidence type="ECO:0000313" key="13">
    <source>
        <dbReference type="EMBL" id="PFG31218.1"/>
    </source>
</evidence>
<evidence type="ECO:0000256" key="8">
    <source>
        <dbReference type="ARBA" id="ARBA00023012"/>
    </source>
</evidence>
<dbReference type="SUPFAM" id="SSF55874">
    <property type="entry name" value="ATPase domain of HSP90 chaperone/DNA topoisomerase II/histidine kinase"/>
    <property type="match status" value="1"/>
</dbReference>
<organism evidence="13 14">
    <name type="scientific">Paramicrobacterium agarici</name>
    <dbReference type="NCBI Taxonomy" id="630514"/>
    <lineage>
        <taxon>Bacteria</taxon>
        <taxon>Bacillati</taxon>
        <taxon>Actinomycetota</taxon>
        <taxon>Actinomycetes</taxon>
        <taxon>Micrococcales</taxon>
        <taxon>Microbacteriaceae</taxon>
        <taxon>Paramicrobacterium</taxon>
    </lineage>
</organism>
<evidence type="ECO:0000256" key="1">
    <source>
        <dbReference type="ARBA" id="ARBA00000085"/>
    </source>
</evidence>
<keyword evidence="3" id="KW-0597">Phosphoprotein</keyword>
<evidence type="ECO:0000256" key="6">
    <source>
        <dbReference type="ARBA" id="ARBA00022777"/>
    </source>
</evidence>
<keyword evidence="5" id="KW-0547">Nucleotide-binding</keyword>
<dbReference type="Pfam" id="PF02518">
    <property type="entry name" value="HATPase_c"/>
    <property type="match status" value="1"/>
</dbReference>
<evidence type="ECO:0000259" key="11">
    <source>
        <dbReference type="Pfam" id="PF07730"/>
    </source>
</evidence>
<keyword evidence="9" id="KW-0812">Transmembrane</keyword>
<feature type="transmembrane region" description="Helical" evidence="9">
    <location>
        <begin position="40"/>
        <end position="60"/>
    </location>
</feature>
<dbReference type="GO" id="GO:0016020">
    <property type="term" value="C:membrane"/>
    <property type="evidence" value="ECO:0007669"/>
    <property type="project" value="InterPro"/>
</dbReference>
<dbReference type="Pfam" id="PF23539">
    <property type="entry name" value="DUF7134"/>
    <property type="match status" value="1"/>
</dbReference>
<evidence type="ECO:0000256" key="7">
    <source>
        <dbReference type="ARBA" id="ARBA00022840"/>
    </source>
</evidence>
<comment type="caution">
    <text evidence="13">The sequence shown here is derived from an EMBL/GenBank/DDBJ whole genome shotgun (WGS) entry which is preliminary data.</text>
</comment>
<proteinExistence type="predicted"/>
<dbReference type="GO" id="GO:0005524">
    <property type="term" value="F:ATP binding"/>
    <property type="evidence" value="ECO:0007669"/>
    <property type="project" value="UniProtKB-KW"/>
</dbReference>
<dbReference type="CDD" id="cd16917">
    <property type="entry name" value="HATPase_UhpB-NarQ-NarX-like"/>
    <property type="match status" value="1"/>
</dbReference>
<name>A0A2A9DX02_9MICO</name>
<evidence type="ECO:0000256" key="4">
    <source>
        <dbReference type="ARBA" id="ARBA00022679"/>
    </source>
</evidence>
<dbReference type="EC" id="2.7.13.3" evidence="2"/>
<keyword evidence="7" id="KW-0067">ATP-binding</keyword>
<feature type="domain" description="DUF7134" evidence="12">
    <location>
        <begin position="38"/>
        <end position="190"/>
    </location>
</feature>
<sequence length="420" mass="44808">MQPGDDFARPQDDRTRFGAPLSSGRTTLERMIRSLLPRQYAVDGAVGILVAILCLPFAVRGTFIDVWLILVTWGVFSLRRVSPALALTAAWIGVIAQMGSGASPNAYNIAVPIVLYATARYGDGWVRWYGLASAVVGGIIASAYVVLITNASAGFDVTTISILSFAAVMGAIAGIVVLGLSWTLGQLMRTADAARQAGYERFRAQQAQLLAEQATVVEHERGRIARDMHDVVAHSLAVVVAQADGARYVHKGDPEALARTLETVSETARHALGDVRLLLSELRHEQESGPQPGLADLDALVERMRSAGLSIRYTLIGTLPELPTGRQIAAYRILQEALTNALHHGDPTRDVDVLVKGDAHCIDLVVENESAQVPASPDAGLTRGHGLPGMRERASLAGGTLDIDASVAGRFRVHARLPAA</sequence>
<dbReference type="EMBL" id="PDJE01000001">
    <property type="protein sequence ID" value="PFG31218.1"/>
    <property type="molecule type" value="Genomic_DNA"/>
</dbReference>
<dbReference type="PANTHER" id="PTHR24421">
    <property type="entry name" value="NITRATE/NITRITE SENSOR PROTEIN NARX-RELATED"/>
    <property type="match status" value="1"/>
</dbReference>
<feature type="transmembrane region" description="Helical" evidence="9">
    <location>
        <begin position="66"/>
        <end position="94"/>
    </location>
</feature>
<gene>
    <name evidence="13" type="ORF">ATJ78_2173</name>
</gene>
<keyword evidence="8" id="KW-0902">Two-component regulatory system</keyword>
<feature type="transmembrane region" description="Helical" evidence="9">
    <location>
        <begin position="128"/>
        <end position="148"/>
    </location>
</feature>
<dbReference type="Gene3D" id="1.20.5.1930">
    <property type="match status" value="1"/>
</dbReference>
<evidence type="ECO:0000256" key="9">
    <source>
        <dbReference type="SAM" id="Phobius"/>
    </source>
</evidence>
<dbReference type="InterPro" id="IPR050482">
    <property type="entry name" value="Sensor_HK_TwoCompSys"/>
</dbReference>
<dbReference type="PANTHER" id="PTHR24421:SF10">
    <property type="entry name" value="NITRATE_NITRITE SENSOR PROTEIN NARQ"/>
    <property type="match status" value="1"/>
</dbReference>
<accession>A0A2A9DX02</accession>
<evidence type="ECO:0000259" key="10">
    <source>
        <dbReference type="Pfam" id="PF02518"/>
    </source>
</evidence>
<feature type="transmembrane region" description="Helical" evidence="9">
    <location>
        <begin position="160"/>
        <end position="182"/>
    </location>
</feature>
<dbReference type="Gene3D" id="3.30.565.10">
    <property type="entry name" value="Histidine kinase-like ATPase, C-terminal domain"/>
    <property type="match status" value="1"/>
</dbReference>
<keyword evidence="6 13" id="KW-0418">Kinase</keyword>
<dbReference type="GO" id="GO:0000155">
    <property type="term" value="F:phosphorelay sensor kinase activity"/>
    <property type="evidence" value="ECO:0007669"/>
    <property type="project" value="InterPro"/>
</dbReference>
<feature type="domain" description="Signal transduction histidine kinase subgroup 3 dimerisation and phosphoacceptor" evidence="11">
    <location>
        <begin position="220"/>
        <end position="286"/>
    </location>
</feature>
<dbReference type="InterPro" id="IPR003594">
    <property type="entry name" value="HATPase_dom"/>
</dbReference>
<dbReference type="AlphaFoldDB" id="A0A2A9DX02"/>
<keyword evidence="9" id="KW-0472">Membrane</keyword>
<keyword evidence="14" id="KW-1185">Reference proteome</keyword>
<evidence type="ECO:0000313" key="14">
    <source>
        <dbReference type="Proteomes" id="UP000221369"/>
    </source>
</evidence>
<feature type="domain" description="Histidine kinase/HSP90-like ATPase" evidence="10">
    <location>
        <begin position="327"/>
        <end position="419"/>
    </location>
</feature>
<evidence type="ECO:0000259" key="12">
    <source>
        <dbReference type="Pfam" id="PF23539"/>
    </source>
</evidence>
<evidence type="ECO:0000256" key="2">
    <source>
        <dbReference type="ARBA" id="ARBA00012438"/>
    </source>
</evidence>
<keyword evidence="9" id="KW-1133">Transmembrane helix</keyword>
<dbReference type="Pfam" id="PF07730">
    <property type="entry name" value="HisKA_3"/>
    <property type="match status" value="1"/>
</dbReference>
<comment type="catalytic activity">
    <reaction evidence="1">
        <text>ATP + protein L-histidine = ADP + protein N-phospho-L-histidine.</text>
        <dbReference type="EC" id="2.7.13.3"/>
    </reaction>
</comment>
<dbReference type="InterPro" id="IPR055558">
    <property type="entry name" value="DUF7134"/>
</dbReference>
<evidence type="ECO:0000256" key="5">
    <source>
        <dbReference type="ARBA" id="ARBA00022741"/>
    </source>
</evidence>